<accession>A0A815V0R2</accession>
<comment type="caution">
    <text evidence="1">The sequence shown here is derived from an EMBL/GenBank/DDBJ whole genome shotgun (WGS) entry which is preliminary data.</text>
</comment>
<dbReference type="Proteomes" id="UP000663860">
    <property type="component" value="Unassembled WGS sequence"/>
</dbReference>
<gene>
    <name evidence="1" type="ORF">IZO911_LOCUS45904</name>
</gene>
<protein>
    <recommendedName>
        <fullName evidence="3">Saposin B-type domain-containing protein</fullName>
    </recommendedName>
</protein>
<sequence length="62" mass="6799">ECCTLSSALAEKTGSQLLGTICDLACDVFGIEEFINLIEKADLDPIWYCEMAKMCPINDHGD</sequence>
<dbReference type="EMBL" id="CAJNOE010006305">
    <property type="protein sequence ID" value="CAF1523158.1"/>
    <property type="molecule type" value="Genomic_DNA"/>
</dbReference>
<evidence type="ECO:0000313" key="2">
    <source>
        <dbReference type="Proteomes" id="UP000663860"/>
    </source>
</evidence>
<name>A0A815V0R2_9BILA</name>
<reference evidence="1" key="1">
    <citation type="submission" date="2021-02" db="EMBL/GenBank/DDBJ databases">
        <authorList>
            <person name="Nowell W R."/>
        </authorList>
    </citation>
    <scope>NUCLEOTIDE SEQUENCE</scope>
</reference>
<proteinExistence type="predicted"/>
<dbReference type="AlphaFoldDB" id="A0A815V0R2"/>
<evidence type="ECO:0000313" key="1">
    <source>
        <dbReference type="EMBL" id="CAF1523158.1"/>
    </source>
</evidence>
<organism evidence="1 2">
    <name type="scientific">Adineta steineri</name>
    <dbReference type="NCBI Taxonomy" id="433720"/>
    <lineage>
        <taxon>Eukaryota</taxon>
        <taxon>Metazoa</taxon>
        <taxon>Spiralia</taxon>
        <taxon>Gnathifera</taxon>
        <taxon>Rotifera</taxon>
        <taxon>Eurotatoria</taxon>
        <taxon>Bdelloidea</taxon>
        <taxon>Adinetida</taxon>
        <taxon>Adinetidae</taxon>
        <taxon>Adineta</taxon>
    </lineage>
</organism>
<feature type="non-terminal residue" evidence="1">
    <location>
        <position position="62"/>
    </location>
</feature>
<evidence type="ECO:0008006" key="3">
    <source>
        <dbReference type="Google" id="ProtNLM"/>
    </source>
</evidence>
<feature type="non-terminal residue" evidence="1">
    <location>
        <position position="1"/>
    </location>
</feature>